<keyword evidence="4" id="KW-1185">Reference proteome</keyword>
<evidence type="ECO:0000313" key="4">
    <source>
        <dbReference type="Proteomes" id="UP001277761"/>
    </source>
</evidence>
<comment type="caution">
    <text evidence="3">The sequence shown here is derived from an EMBL/GenBank/DDBJ whole genome shotgun (WGS) entry which is preliminary data.</text>
</comment>
<gene>
    <name evidence="3" type="ORF">SK069_13705</name>
</gene>
<sequence length="456" mass="47053">MRRPVPVLLAVPVLALALPSAAGADITWGSDPGSTGESVTCAGSCTVAQARSANQELAEVLYDGRGVVTRWRATVTGGQVRLRALGGAGAGDWVAPGGTVDQAVRIPVGAGQLVGLDLRDGAQVGFQAPFVPDDAEVVHQWTPALPDGGGPGGAEARRGSLALALTIEPDADGDGLGDETQDPDGGRPVPPPPPDPDPGGPGPDPDPGPGTPQPDPAPRVPKGGPRLALPRTLSATRSGVVSLTVANPYGQALRGTVTLRQGKRRVARATLALGPEGGRTVKLRLSSAARRTLARRGRLSLRVEIRAKASGTKTRASVRTATATARRSSGSSGGGATGGGLDGTYRASDGQVLVIRDGVVQSFNGSLTLYCTRSKRQKLVSYSMIGDDPKPKVGGDGRFAWEATRNYGFQKLKFDGRVAGDTATGNLVVEDRSPLLGTGRFEFDYCFAGKQWGLKR</sequence>
<evidence type="ECO:0000256" key="1">
    <source>
        <dbReference type="SAM" id="MobiDB-lite"/>
    </source>
</evidence>
<feature type="signal peptide" evidence="2">
    <location>
        <begin position="1"/>
        <end position="24"/>
    </location>
</feature>
<protein>
    <submittedName>
        <fullName evidence="3">Uncharacterized protein</fullName>
    </submittedName>
</protein>
<dbReference type="Proteomes" id="UP001277761">
    <property type="component" value="Unassembled WGS sequence"/>
</dbReference>
<organism evidence="3 4">
    <name type="scientific">Patulibacter brassicae</name>
    <dbReference type="NCBI Taxonomy" id="1705717"/>
    <lineage>
        <taxon>Bacteria</taxon>
        <taxon>Bacillati</taxon>
        <taxon>Actinomycetota</taxon>
        <taxon>Thermoleophilia</taxon>
        <taxon>Solirubrobacterales</taxon>
        <taxon>Patulibacteraceae</taxon>
        <taxon>Patulibacter</taxon>
    </lineage>
</organism>
<feature type="region of interest" description="Disordered" evidence="1">
    <location>
        <begin position="169"/>
        <end position="228"/>
    </location>
</feature>
<name>A0ABU4VNY9_9ACTN</name>
<reference evidence="3 4" key="1">
    <citation type="submission" date="2023-11" db="EMBL/GenBank/DDBJ databases">
        <authorList>
            <person name="Xu M."/>
            <person name="Jiang T."/>
        </authorList>
    </citation>
    <scope>NUCLEOTIDE SEQUENCE [LARGE SCALE GENOMIC DNA]</scope>
    <source>
        <strain evidence="3 4">SD</strain>
    </source>
</reference>
<feature type="region of interest" description="Disordered" evidence="1">
    <location>
        <begin position="312"/>
        <end position="341"/>
    </location>
</feature>
<evidence type="ECO:0000313" key="3">
    <source>
        <dbReference type="EMBL" id="MDX8152656.1"/>
    </source>
</evidence>
<feature type="compositionally biased region" description="Acidic residues" evidence="1">
    <location>
        <begin position="169"/>
        <end position="182"/>
    </location>
</feature>
<accession>A0ABU4VNY9</accession>
<dbReference type="EMBL" id="JAXAVX010000007">
    <property type="protein sequence ID" value="MDX8152656.1"/>
    <property type="molecule type" value="Genomic_DNA"/>
</dbReference>
<feature type="compositionally biased region" description="Gly residues" evidence="1">
    <location>
        <begin position="331"/>
        <end position="341"/>
    </location>
</feature>
<keyword evidence="2" id="KW-0732">Signal</keyword>
<feature type="compositionally biased region" description="Pro residues" evidence="1">
    <location>
        <begin position="188"/>
        <end position="219"/>
    </location>
</feature>
<proteinExistence type="predicted"/>
<feature type="chain" id="PRO_5046944538" evidence="2">
    <location>
        <begin position="25"/>
        <end position="456"/>
    </location>
</feature>
<feature type="compositionally biased region" description="Low complexity" evidence="1">
    <location>
        <begin position="314"/>
        <end position="330"/>
    </location>
</feature>
<evidence type="ECO:0000256" key="2">
    <source>
        <dbReference type="SAM" id="SignalP"/>
    </source>
</evidence>
<dbReference type="RefSeq" id="WP_319954812.1">
    <property type="nucleotide sequence ID" value="NZ_JAXAVX010000007.1"/>
</dbReference>